<dbReference type="Gene3D" id="3.10.690.10">
    <property type="entry name" value="Bifunctional nuclease domain"/>
    <property type="match status" value="1"/>
</dbReference>
<dbReference type="EMBL" id="WLYK01000009">
    <property type="protein sequence ID" value="MTD16566.1"/>
    <property type="molecule type" value="Genomic_DNA"/>
</dbReference>
<dbReference type="InterPro" id="IPR036104">
    <property type="entry name" value="BFN_sf"/>
</dbReference>
<dbReference type="PANTHER" id="PTHR15160:SF1">
    <property type="entry name" value="VON HIPPEL-LINDAU DISEASE TUMOR SUPPRESSOR"/>
    <property type="match status" value="1"/>
</dbReference>
<dbReference type="SUPFAM" id="SSF103256">
    <property type="entry name" value="Hypothetical protein TM0160"/>
    <property type="match status" value="1"/>
</dbReference>
<organism evidence="3 4">
    <name type="scientific">Nakamurella alba</name>
    <dbReference type="NCBI Taxonomy" id="2665158"/>
    <lineage>
        <taxon>Bacteria</taxon>
        <taxon>Bacillati</taxon>
        <taxon>Actinomycetota</taxon>
        <taxon>Actinomycetes</taxon>
        <taxon>Nakamurellales</taxon>
        <taxon>Nakamurellaceae</taxon>
        <taxon>Nakamurella</taxon>
    </lineage>
</organism>
<gene>
    <name evidence="3" type="ORF">GIS00_21750</name>
</gene>
<keyword evidence="4" id="KW-1185">Reference proteome</keyword>
<accession>A0A7K1FR08</accession>
<evidence type="ECO:0000256" key="1">
    <source>
        <dbReference type="SAM" id="MobiDB-lite"/>
    </source>
</evidence>
<dbReference type="InterPro" id="IPR003729">
    <property type="entry name" value="Bi_nuclease_dom"/>
</dbReference>
<dbReference type="RefSeq" id="WP_154770516.1">
    <property type="nucleotide sequence ID" value="NZ_WLYK01000009.1"/>
</dbReference>
<reference evidence="3 4" key="1">
    <citation type="submission" date="2019-11" db="EMBL/GenBank/DDBJ databases">
        <authorList>
            <person name="Jiang L.-Q."/>
        </authorList>
    </citation>
    <scope>NUCLEOTIDE SEQUENCE [LARGE SCALE GENOMIC DNA]</scope>
    <source>
        <strain evidence="3 4">YIM 132087</strain>
    </source>
</reference>
<proteinExistence type="predicted"/>
<protein>
    <submittedName>
        <fullName evidence="3">Bifunctional nuclease family protein</fullName>
    </submittedName>
</protein>
<evidence type="ECO:0000259" key="2">
    <source>
        <dbReference type="PROSITE" id="PS51658"/>
    </source>
</evidence>
<feature type="domain" description="BFN" evidence="2">
    <location>
        <begin position="1"/>
        <end position="129"/>
    </location>
</feature>
<feature type="compositionally biased region" description="Acidic residues" evidence="1">
    <location>
        <begin position="139"/>
        <end position="159"/>
    </location>
</feature>
<evidence type="ECO:0000313" key="4">
    <source>
        <dbReference type="Proteomes" id="UP000460221"/>
    </source>
</evidence>
<dbReference type="Proteomes" id="UP000460221">
    <property type="component" value="Unassembled WGS sequence"/>
</dbReference>
<dbReference type="GO" id="GO:0004518">
    <property type="term" value="F:nuclease activity"/>
    <property type="evidence" value="ECO:0007669"/>
    <property type="project" value="InterPro"/>
</dbReference>
<dbReference type="PANTHER" id="PTHR15160">
    <property type="entry name" value="VON HIPPEL-LINDAU PROTEIN"/>
    <property type="match status" value="1"/>
</dbReference>
<feature type="region of interest" description="Disordered" evidence="1">
    <location>
        <begin position="130"/>
        <end position="161"/>
    </location>
</feature>
<name>A0A7K1FR08_9ACTN</name>
<sequence length="177" mass="19416">MIEMRIVGVRVEITNQQPILLLTEVSGRRSLPIMIGQVEANAIALHLDGMRPQRPLTHDLLGHVITALGRKVEQVRVVDFREGTYFGELVFDDGTTVSARPSDAIALAVRIEVPVFVEDAVLEEVGIEVPPDDAAGAVDESDAEGAEGEEPAENAEEEVERFREFLDSVSPEDFEKP</sequence>
<dbReference type="Pfam" id="PF02577">
    <property type="entry name" value="BFN_dom"/>
    <property type="match status" value="1"/>
</dbReference>
<dbReference type="PROSITE" id="PS51658">
    <property type="entry name" value="BFN"/>
    <property type="match status" value="1"/>
</dbReference>
<dbReference type="AlphaFoldDB" id="A0A7K1FR08"/>
<comment type="caution">
    <text evidence="3">The sequence shown here is derived from an EMBL/GenBank/DDBJ whole genome shotgun (WGS) entry which is preliminary data.</text>
</comment>
<evidence type="ECO:0000313" key="3">
    <source>
        <dbReference type="EMBL" id="MTD16566.1"/>
    </source>
</evidence>